<reference evidence="3" key="1">
    <citation type="submission" date="2019-09" db="EMBL/GenBank/DDBJ databases">
        <title>Draft genome information of white flower Hibiscus syriacus.</title>
        <authorList>
            <person name="Kim Y.-M."/>
        </authorList>
    </citation>
    <scope>NUCLEOTIDE SEQUENCE [LARGE SCALE GENOMIC DNA]</scope>
    <source>
        <strain evidence="3">YM2019G1</strain>
    </source>
</reference>
<organism evidence="3 4">
    <name type="scientific">Hibiscus syriacus</name>
    <name type="common">Rose of Sharon</name>
    <dbReference type="NCBI Taxonomy" id="106335"/>
    <lineage>
        <taxon>Eukaryota</taxon>
        <taxon>Viridiplantae</taxon>
        <taxon>Streptophyta</taxon>
        <taxon>Embryophyta</taxon>
        <taxon>Tracheophyta</taxon>
        <taxon>Spermatophyta</taxon>
        <taxon>Magnoliopsida</taxon>
        <taxon>eudicotyledons</taxon>
        <taxon>Gunneridae</taxon>
        <taxon>Pentapetalae</taxon>
        <taxon>rosids</taxon>
        <taxon>malvids</taxon>
        <taxon>Malvales</taxon>
        <taxon>Malvaceae</taxon>
        <taxon>Malvoideae</taxon>
        <taxon>Hibiscus</taxon>
    </lineage>
</organism>
<feature type="region of interest" description="Disordered" evidence="2">
    <location>
        <begin position="1"/>
        <end position="30"/>
    </location>
</feature>
<dbReference type="PANTHER" id="PTHR34671">
    <property type="entry name" value="EM-LIKE PROTEIN GEA1"/>
    <property type="match status" value="1"/>
</dbReference>
<feature type="region of interest" description="Disordered" evidence="2">
    <location>
        <begin position="42"/>
        <end position="107"/>
    </location>
</feature>
<feature type="compositionally biased region" description="Basic and acidic residues" evidence="2">
    <location>
        <begin position="42"/>
        <end position="56"/>
    </location>
</feature>
<sequence length="107" mass="11689">MASQQERQKLDYKARQGETVVPGGTGGKSLDALENLAKEVKEANQTRRGQLRREGYQELGSKGGQRRMDQMGSEGYQEMGQKGGLSTTDKSGLSELPRKESILTSPS</sequence>
<evidence type="ECO:0000313" key="4">
    <source>
        <dbReference type="Proteomes" id="UP000436088"/>
    </source>
</evidence>
<dbReference type="GO" id="GO:0005829">
    <property type="term" value="C:cytosol"/>
    <property type="evidence" value="ECO:0007669"/>
    <property type="project" value="TreeGrafter"/>
</dbReference>
<evidence type="ECO:0000256" key="1">
    <source>
        <dbReference type="ARBA" id="ARBA00006863"/>
    </source>
</evidence>
<evidence type="ECO:0000256" key="2">
    <source>
        <dbReference type="SAM" id="MobiDB-lite"/>
    </source>
</evidence>
<feature type="compositionally biased region" description="Basic and acidic residues" evidence="2">
    <location>
        <begin position="1"/>
        <end position="16"/>
    </location>
</feature>
<comment type="caution">
    <text evidence="3">The sequence shown here is derived from an EMBL/GenBank/DDBJ whole genome shotgun (WGS) entry which is preliminary data.</text>
</comment>
<comment type="similarity">
    <text evidence="1">Belongs to the small hydrophilic plant seed protein family.</text>
</comment>
<dbReference type="GO" id="GO:0009737">
    <property type="term" value="P:response to abscisic acid"/>
    <property type="evidence" value="ECO:0007669"/>
    <property type="project" value="TreeGrafter"/>
</dbReference>
<dbReference type="InterPro" id="IPR038956">
    <property type="entry name" value="LEA_5"/>
</dbReference>
<dbReference type="Pfam" id="PF00477">
    <property type="entry name" value="LEA_5"/>
    <property type="match status" value="1"/>
</dbReference>
<proteinExistence type="inferred from homology"/>
<dbReference type="EMBL" id="VEPZ02001727">
    <property type="protein sequence ID" value="KAE8661034.1"/>
    <property type="molecule type" value="Genomic_DNA"/>
</dbReference>
<dbReference type="AlphaFoldDB" id="A0A6A2Y0M1"/>
<dbReference type="PROSITE" id="PS00431">
    <property type="entry name" value="SMALL_HYDR_PLANT_SEED"/>
    <property type="match status" value="1"/>
</dbReference>
<protein>
    <submittedName>
        <fullName evidence="3">Late embryoproteinsis abundant protein B19.3</fullName>
    </submittedName>
</protein>
<gene>
    <name evidence="3" type="ORF">F3Y22_tig00116943pilonHSYRG00062</name>
</gene>
<dbReference type="Proteomes" id="UP000436088">
    <property type="component" value="Unassembled WGS sequence"/>
</dbReference>
<dbReference type="PANTHER" id="PTHR34671:SF11">
    <property type="entry name" value="EM-LIKE PROTEIN GEA1"/>
    <property type="match status" value="1"/>
</dbReference>
<evidence type="ECO:0000313" key="3">
    <source>
        <dbReference type="EMBL" id="KAE8661034.1"/>
    </source>
</evidence>
<dbReference type="InterPro" id="IPR000389">
    <property type="entry name" value="Small_hydrophilic_seed_prot"/>
</dbReference>
<keyword evidence="4" id="KW-1185">Reference proteome</keyword>
<accession>A0A6A2Y0M1</accession>
<name>A0A6A2Y0M1_HIBSY</name>
<dbReference type="InterPro" id="IPR022377">
    <property type="entry name" value="Sm_Hydphi_plant_seed_CS"/>
</dbReference>